<keyword evidence="5" id="KW-1185">Reference proteome</keyword>
<protein>
    <submittedName>
        <fullName evidence="4">Uncharacterized protein</fullName>
    </submittedName>
</protein>
<proteinExistence type="predicted"/>
<dbReference type="AlphaFoldDB" id="A0AAD6YEI5"/>
<comment type="caution">
    <text evidence="4">The sequence shown here is derived from an EMBL/GenBank/DDBJ whole genome shotgun (WGS) entry which is preliminary data.</text>
</comment>
<organism evidence="4 5">
    <name type="scientific">Mycena pura</name>
    <dbReference type="NCBI Taxonomy" id="153505"/>
    <lineage>
        <taxon>Eukaryota</taxon>
        <taxon>Fungi</taxon>
        <taxon>Dikarya</taxon>
        <taxon>Basidiomycota</taxon>
        <taxon>Agaricomycotina</taxon>
        <taxon>Agaricomycetes</taxon>
        <taxon>Agaricomycetidae</taxon>
        <taxon>Agaricales</taxon>
        <taxon>Marasmiineae</taxon>
        <taxon>Mycenaceae</taxon>
        <taxon>Mycena</taxon>
    </lineage>
</organism>
<reference evidence="4" key="1">
    <citation type="submission" date="2023-03" db="EMBL/GenBank/DDBJ databases">
        <title>Massive genome expansion in bonnet fungi (Mycena s.s.) driven by repeated elements and novel gene families across ecological guilds.</title>
        <authorList>
            <consortium name="Lawrence Berkeley National Laboratory"/>
            <person name="Harder C.B."/>
            <person name="Miyauchi S."/>
            <person name="Viragh M."/>
            <person name="Kuo A."/>
            <person name="Thoen E."/>
            <person name="Andreopoulos B."/>
            <person name="Lu D."/>
            <person name="Skrede I."/>
            <person name="Drula E."/>
            <person name="Henrissat B."/>
            <person name="Morin E."/>
            <person name="Kohler A."/>
            <person name="Barry K."/>
            <person name="LaButti K."/>
            <person name="Morin E."/>
            <person name="Salamov A."/>
            <person name="Lipzen A."/>
            <person name="Mereny Z."/>
            <person name="Hegedus B."/>
            <person name="Baldrian P."/>
            <person name="Stursova M."/>
            <person name="Weitz H."/>
            <person name="Taylor A."/>
            <person name="Grigoriev I.V."/>
            <person name="Nagy L.G."/>
            <person name="Martin F."/>
            <person name="Kauserud H."/>
        </authorList>
    </citation>
    <scope>NUCLEOTIDE SEQUENCE</scope>
    <source>
        <strain evidence="4">9144</strain>
    </source>
</reference>
<keyword evidence="2" id="KW-1133">Transmembrane helix</keyword>
<keyword evidence="2" id="KW-0812">Transmembrane</keyword>
<dbReference type="Gene3D" id="2.60.120.260">
    <property type="entry name" value="Galactose-binding domain-like"/>
    <property type="match status" value="1"/>
</dbReference>
<feature type="region of interest" description="Disordered" evidence="1">
    <location>
        <begin position="201"/>
        <end position="266"/>
    </location>
</feature>
<dbReference type="EMBL" id="JARJCW010000043">
    <property type="protein sequence ID" value="KAJ7205527.1"/>
    <property type="molecule type" value="Genomic_DNA"/>
</dbReference>
<evidence type="ECO:0000256" key="1">
    <source>
        <dbReference type="SAM" id="MobiDB-lite"/>
    </source>
</evidence>
<keyword evidence="2" id="KW-0472">Membrane</keyword>
<feature type="region of interest" description="Disordered" evidence="1">
    <location>
        <begin position="339"/>
        <end position="378"/>
    </location>
</feature>
<evidence type="ECO:0000256" key="3">
    <source>
        <dbReference type="SAM" id="SignalP"/>
    </source>
</evidence>
<dbReference type="CDD" id="cd12087">
    <property type="entry name" value="TM_EGFR-like"/>
    <property type="match status" value="1"/>
</dbReference>
<dbReference type="Proteomes" id="UP001219525">
    <property type="component" value="Unassembled WGS sequence"/>
</dbReference>
<evidence type="ECO:0000313" key="4">
    <source>
        <dbReference type="EMBL" id="KAJ7205527.1"/>
    </source>
</evidence>
<feature type="compositionally biased region" description="Low complexity" evidence="1">
    <location>
        <begin position="204"/>
        <end position="233"/>
    </location>
</feature>
<keyword evidence="3" id="KW-0732">Signal</keyword>
<gene>
    <name evidence="4" type="ORF">GGX14DRAFT_644793</name>
</gene>
<sequence>MLAAQLICWRSTLHTNPGHSWLSLLAVFGLFQLALGANITIDDTNGDPTNGNKVTYEPAGAWVSGGCGSDQSCVPPNADAANAGTYTGSFIRSPQTNVNANRSTASVTFTGTSVSVICIVADSNYGSELVFYIDGDGAGTYYHHAPPRNDSPLVNLNVFQSKPLPLQEHTLLIKNGFLNSTGSLVILDSIIYSDGQLDNSGVVTSTPSSPNPATSQVATSSSPSAGTVTSSATRSGSVQPDSEGNSGVVTSTPSSPNPTTSQAAASSSLSAATVASSASTSSGLGKSSNSNTAPIIGAVVGALVVILFGLALLYIRRRRNQRPGTIQISTFPASIEQMAQPEKNRAAAHDDTSRSSQVSSLANPAVRPSSGPRPGEEHHLELASGVQDQLQSAMRQIEVQDARIHELELQQRSLFAMGMSDELPPVYGSG</sequence>
<name>A0AAD6YEI5_9AGAR</name>
<accession>A0AAD6YEI5</accession>
<feature type="signal peptide" evidence="3">
    <location>
        <begin position="1"/>
        <end position="36"/>
    </location>
</feature>
<feature type="chain" id="PRO_5042177530" evidence="3">
    <location>
        <begin position="37"/>
        <end position="430"/>
    </location>
</feature>
<evidence type="ECO:0000313" key="5">
    <source>
        <dbReference type="Proteomes" id="UP001219525"/>
    </source>
</evidence>
<feature type="compositionally biased region" description="Basic and acidic residues" evidence="1">
    <location>
        <begin position="342"/>
        <end position="353"/>
    </location>
</feature>
<feature type="compositionally biased region" description="Low complexity" evidence="1">
    <location>
        <begin position="246"/>
        <end position="266"/>
    </location>
</feature>
<feature type="compositionally biased region" description="Polar residues" evidence="1">
    <location>
        <begin position="234"/>
        <end position="245"/>
    </location>
</feature>
<evidence type="ECO:0000256" key="2">
    <source>
        <dbReference type="SAM" id="Phobius"/>
    </source>
</evidence>
<feature type="transmembrane region" description="Helical" evidence="2">
    <location>
        <begin position="295"/>
        <end position="315"/>
    </location>
</feature>